<accession>A0A8E0VH96</accession>
<feature type="transmembrane region" description="Helical" evidence="7">
    <location>
        <begin position="75"/>
        <end position="93"/>
    </location>
</feature>
<dbReference type="PANTHER" id="PTHR16007:SF15">
    <property type="entry name" value="TRANSMEMBRANE PROTEIN 45B"/>
    <property type="match status" value="1"/>
</dbReference>
<dbReference type="InterPro" id="IPR006904">
    <property type="entry name" value="DUF716"/>
</dbReference>
<feature type="compositionally biased region" description="Basic and acidic residues" evidence="6">
    <location>
        <begin position="279"/>
        <end position="290"/>
    </location>
</feature>
<dbReference type="AlphaFoldDB" id="A0A8E0VH96"/>
<reference evidence="8" key="1">
    <citation type="submission" date="2019-05" db="EMBL/GenBank/DDBJ databases">
        <title>Annotation for the trematode Fasciolopsis buski.</title>
        <authorList>
            <person name="Choi Y.-J."/>
        </authorList>
    </citation>
    <scope>NUCLEOTIDE SEQUENCE</scope>
    <source>
        <strain evidence="8">HT</strain>
        <tissue evidence="8">Whole worm</tissue>
    </source>
</reference>
<dbReference type="PANTHER" id="PTHR16007">
    <property type="entry name" value="EPIDIDYMAL MEMBRANE PROTEIN E9-RELATED"/>
    <property type="match status" value="1"/>
</dbReference>
<dbReference type="EMBL" id="LUCM01004877">
    <property type="protein sequence ID" value="KAA0193669.1"/>
    <property type="molecule type" value="Genomic_DNA"/>
</dbReference>
<dbReference type="Proteomes" id="UP000728185">
    <property type="component" value="Unassembled WGS sequence"/>
</dbReference>
<dbReference type="OrthoDB" id="551896at2759"/>
<evidence type="ECO:0000313" key="9">
    <source>
        <dbReference type="Proteomes" id="UP000728185"/>
    </source>
</evidence>
<evidence type="ECO:0000256" key="1">
    <source>
        <dbReference type="ARBA" id="ARBA00004141"/>
    </source>
</evidence>
<name>A0A8E0VH96_9TREM</name>
<feature type="transmembrane region" description="Helical" evidence="7">
    <location>
        <begin position="105"/>
        <end position="125"/>
    </location>
</feature>
<feature type="transmembrane region" description="Helical" evidence="7">
    <location>
        <begin position="197"/>
        <end position="221"/>
    </location>
</feature>
<feature type="compositionally biased region" description="Polar residues" evidence="6">
    <location>
        <begin position="315"/>
        <end position="324"/>
    </location>
</feature>
<feature type="transmembrane region" description="Helical" evidence="7">
    <location>
        <begin position="137"/>
        <end position="157"/>
    </location>
</feature>
<comment type="subcellular location">
    <subcellularLocation>
        <location evidence="1">Membrane</location>
        <topology evidence="1">Multi-pass membrane protein</topology>
    </subcellularLocation>
</comment>
<keyword evidence="4 7" id="KW-1133">Transmembrane helix</keyword>
<sequence>MGTFAGHALPGSFFIFFGLWATYHSMKRYYRQRSAKIRGEHGADYVNRISFPLKVSNAPRCCRGTADWEIPLDSFLKAFCCIIGIVGEVYTGFNSEWKFVHIGNAQHSTMFGTFGLSGIVELLIFYGLIKVPIQTEYVFGLVALLAEAFLFFFHLHGRTPVDVYVHMLLAGMIVLSILAGLCEMLRPHQPTWLLMRNLGILVQGTWFWQVGAVLYPAAWWMPTWDEVAKESMPRAVNLFCYHILIDFMAVISIACGMSLIYGRPVSHRMIGDHIPMPPIERDEQHSHDDQMISPQEVTGPDGDEEENEREIWRNPTATDINGTC</sequence>
<feature type="transmembrane region" description="Helical" evidence="7">
    <location>
        <begin position="163"/>
        <end position="185"/>
    </location>
</feature>
<keyword evidence="5 7" id="KW-0472">Membrane</keyword>
<evidence type="ECO:0000256" key="2">
    <source>
        <dbReference type="ARBA" id="ARBA00006948"/>
    </source>
</evidence>
<organism evidence="8 9">
    <name type="scientific">Fasciolopsis buskii</name>
    <dbReference type="NCBI Taxonomy" id="27845"/>
    <lineage>
        <taxon>Eukaryota</taxon>
        <taxon>Metazoa</taxon>
        <taxon>Spiralia</taxon>
        <taxon>Lophotrochozoa</taxon>
        <taxon>Platyhelminthes</taxon>
        <taxon>Trematoda</taxon>
        <taxon>Digenea</taxon>
        <taxon>Plagiorchiida</taxon>
        <taxon>Echinostomata</taxon>
        <taxon>Echinostomatoidea</taxon>
        <taxon>Fasciolidae</taxon>
        <taxon>Fasciolopsis</taxon>
    </lineage>
</organism>
<evidence type="ECO:0000256" key="4">
    <source>
        <dbReference type="ARBA" id="ARBA00022989"/>
    </source>
</evidence>
<keyword evidence="3 7" id="KW-0812">Transmembrane</keyword>
<dbReference type="GO" id="GO:0016020">
    <property type="term" value="C:membrane"/>
    <property type="evidence" value="ECO:0007669"/>
    <property type="project" value="UniProtKB-SubCell"/>
</dbReference>
<protein>
    <submittedName>
        <fullName evidence="8">Transmembrane protein 45B</fullName>
    </submittedName>
</protein>
<evidence type="ECO:0000256" key="5">
    <source>
        <dbReference type="ARBA" id="ARBA00023136"/>
    </source>
</evidence>
<gene>
    <name evidence="8" type="ORF">FBUS_09681</name>
</gene>
<evidence type="ECO:0000256" key="6">
    <source>
        <dbReference type="SAM" id="MobiDB-lite"/>
    </source>
</evidence>
<dbReference type="Pfam" id="PF04819">
    <property type="entry name" value="DUF716"/>
    <property type="match status" value="1"/>
</dbReference>
<comment type="similarity">
    <text evidence="2">Belongs to the TMEM45 family.</text>
</comment>
<dbReference type="InterPro" id="IPR042127">
    <property type="entry name" value="TMEM45"/>
</dbReference>
<evidence type="ECO:0000256" key="3">
    <source>
        <dbReference type="ARBA" id="ARBA00022692"/>
    </source>
</evidence>
<proteinExistence type="inferred from homology"/>
<evidence type="ECO:0000313" key="8">
    <source>
        <dbReference type="EMBL" id="KAA0193669.1"/>
    </source>
</evidence>
<feature type="region of interest" description="Disordered" evidence="6">
    <location>
        <begin position="279"/>
        <end position="324"/>
    </location>
</feature>
<feature type="transmembrane region" description="Helical" evidence="7">
    <location>
        <begin position="6"/>
        <end position="23"/>
    </location>
</feature>
<keyword evidence="9" id="KW-1185">Reference proteome</keyword>
<evidence type="ECO:0000256" key="7">
    <source>
        <dbReference type="SAM" id="Phobius"/>
    </source>
</evidence>
<comment type="caution">
    <text evidence="8">The sequence shown here is derived from an EMBL/GenBank/DDBJ whole genome shotgun (WGS) entry which is preliminary data.</text>
</comment>
<feature type="transmembrane region" description="Helical" evidence="7">
    <location>
        <begin position="241"/>
        <end position="261"/>
    </location>
</feature>